<dbReference type="PANTHER" id="PTHR47723">
    <property type="entry name" value="OS05G0353850 PROTEIN"/>
    <property type="match status" value="1"/>
</dbReference>
<dbReference type="GO" id="GO:0004523">
    <property type="term" value="F:RNA-DNA hybrid ribonuclease activity"/>
    <property type="evidence" value="ECO:0007669"/>
    <property type="project" value="InterPro"/>
</dbReference>
<dbReference type="CDD" id="cd06222">
    <property type="entry name" value="RNase_H_like"/>
    <property type="match status" value="1"/>
</dbReference>
<dbReference type="InterPro" id="IPR012337">
    <property type="entry name" value="RNaseH-like_sf"/>
</dbReference>
<dbReference type="GO" id="GO:0003676">
    <property type="term" value="F:nucleic acid binding"/>
    <property type="evidence" value="ECO:0007669"/>
    <property type="project" value="InterPro"/>
</dbReference>
<sequence length="218" mass="24229">MVIWVIVRWIHEASSPLNLTHKVSFTQQLSLQGLGLRIHPIKNKYIKVVHLLAVPEGYFKLNVDGASRGNPGPCGGGGIIRDGRNGLISAFSNIYGSDSNLVAEAMALLDGLHLLVALNLEKIMVELDSKLMIDILNSICAAPWKLWFWLSQVQELRNRLNFFCVHIYREANQPADALAKLGCLESQKTIYDCTDTLSSHVQHLITADGLGLSFLRIR</sequence>
<dbReference type="InterPro" id="IPR002156">
    <property type="entry name" value="RNaseH_domain"/>
</dbReference>
<dbReference type="InterPro" id="IPR053151">
    <property type="entry name" value="RNase_H-like"/>
</dbReference>
<keyword evidence="2" id="KW-1185">Reference proteome</keyword>
<dbReference type="STRING" id="4432.A0A1U8Q454"/>
<dbReference type="GeneID" id="109114513"/>
<dbReference type="PANTHER" id="PTHR47723:SF19">
    <property type="entry name" value="POLYNUCLEOTIDYL TRANSFERASE, RIBONUCLEASE H-LIKE SUPERFAMILY PROTEIN"/>
    <property type="match status" value="1"/>
</dbReference>
<dbReference type="InParanoid" id="A0A1U8Q454"/>
<dbReference type="Proteomes" id="UP000189703">
    <property type="component" value="Unplaced"/>
</dbReference>
<dbReference type="SUPFAM" id="SSF53098">
    <property type="entry name" value="Ribonuclease H-like"/>
    <property type="match status" value="1"/>
</dbReference>
<dbReference type="KEGG" id="nnu:109114513"/>
<dbReference type="Gene3D" id="3.30.420.10">
    <property type="entry name" value="Ribonuclease H-like superfamily/Ribonuclease H"/>
    <property type="match status" value="1"/>
</dbReference>
<feature type="domain" description="RNase H type-1" evidence="1">
    <location>
        <begin position="55"/>
        <end position="184"/>
    </location>
</feature>
<evidence type="ECO:0000313" key="3">
    <source>
        <dbReference type="RefSeq" id="XP_019052801.1"/>
    </source>
</evidence>
<dbReference type="OrthoDB" id="1752183at2759"/>
<reference evidence="3" key="1">
    <citation type="submission" date="2025-08" db="UniProtKB">
        <authorList>
            <consortium name="RefSeq"/>
        </authorList>
    </citation>
    <scope>IDENTIFICATION</scope>
</reference>
<accession>A0A1U8Q454</accession>
<protein>
    <submittedName>
        <fullName evidence="3">Uncharacterized protein LOC109114513</fullName>
    </submittedName>
</protein>
<evidence type="ECO:0000313" key="2">
    <source>
        <dbReference type="Proteomes" id="UP000189703"/>
    </source>
</evidence>
<proteinExistence type="predicted"/>
<name>A0A1U8Q454_NELNU</name>
<organism evidence="2 3">
    <name type="scientific">Nelumbo nucifera</name>
    <name type="common">Sacred lotus</name>
    <dbReference type="NCBI Taxonomy" id="4432"/>
    <lineage>
        <taxon>Eukaryota</taxon>
        <taxon>Viridiplantae</taxon>
        <taxon>Streptophyta</taxon>
        <taxon>Embryophyta</taxon>
        <taxon>Tracheophyta</taxon>
        <taxon>Spermatophyta</taxon>
        <taxon>Magnoliopsida</taxon>
        <taxon>Proteales</taxon>
        <taxon>Nelumbonaceae</taxon>
        <taxon>Nelumbo</taxon>
    </lineage>
</organism>
<dbReference type="PROSITE" id="PS50879">
    <property type="entry name" value="RNASE_H_1"/>
    <property type="match status" value="1"/>
</dbReference>
<dbReference type="OMA" id="WIHEASS"/>
<gene>
    <name evidence="3" type="primary">LOC109114513</name>
</gene>
<dbReference type="InterPro" id="IPR044730">
    <property type="entry name" value="RNase_H-like_dom_plant"/>
</dbReference>
<dbReference type="RefSeq" id="XP_019052801.1">
    <property type="nucleotide sequence ID" value="XM_019197256.1"/>
</dbReference>
<evidence type="ECO:0000259" key="1">
    <source>
        <dbReference type="PROSITE" id="PS50879"/>
    </source>
</evidence>
<dbReference type="AlphaFoldDB" id="A0A1U8Q454"/>
<dbReference type="Pfam" id="PF13456">
    <property type="entry name" value="RVT_3"/>
    <property type="match status" value="1"/>
</dbReference>
<dbReference type="InterPro" id="IPR036397">
    <property type="entry name" value="RNaseH_sf"/>
</dbReference>